<feature type="region of interest" description="Disordered" evidence="1">
    <location>
        <begin position="658"/>
        <end position="718"/>
    </location>
</feature>
<evidence type="ECO:0000313" key="2">
    <source>
        <dbReference type="EMBL" id="KAF1983129.1"/>
    </source>
</evidence>
<feature type="region of interest" description="Disordered" evidence="1">
    <location>
        <begin position="359"/>
        <end position="420"/>
    </location>
</feature>
<feature type="compositionally biased region" description="Polar residues" evidence="1">
    <location>
        <begin position="359"/>
        <end position="373"/>
    </location>
</feature>
<feature type="compositionally biased region" description="Basic and acidic residues" evidence="1">
    <location>
        <begin position="1"/>
        <end position="10"/>
    </location>
</feature>
<feature type="compositionally biased region" description="Acidic residues" evidence="1">
    <location>
        <begin position="675"/>
        <end position="688"/>
    </location>
</feature>
<feature type="compositionally biased region" description="Basic and acidic residues" evidence="1">
    <location>
        <begin position="189"/>
        <end position="198"/>
    </location>
</feature>
<feature type="compositionally biased region" description="Polar residues" evidence="1">
    <location>
        <begin position="121"/>
        <end position="143"/>
    </location>
</feature>
<gene>
    <name evidence="2" type="ORF">K402DRAFT_407045</name>
</gene>
<feature type="compositionally biased region" description="Polar residues" evidence="1">
    <location>
        <begin position="434"/>
        <end position="453"/>
    </location>
</feature>
<organism evidence="2 3">
    <name type="scientific">Aulographum hederae CBS 113979</name>
    <dbReference type="NCBI Taxonomy" id="1176131"/>
    <lineage>
        <taxon>Eukaryota</taxon>
        <taxon>Fungi</taxon>
        <taxon>Dikarya</taxon>
        <taxon>Ascomycota</taxon>
        <taxon>Pezizomycotina</taxon>
        <taxon>Dothideomycetes</taxon>
        <taxon>Pleosporomycetidae</taxon>
        <taxon>Aulographales</taxon>
        <taxon>Aulographaceae</taxon>
    </lineage>
</organism>
<evidence type="ECO:0000256" key="1">
    <source>
        <dbReference type="SAM" id="MobiDB-lite"/>
    </source>
</evidence>
<feature type="compositionally biased region" description="Polar residues" evidence="1">
    <location>
        <begin position="508"/>
        <end position="524"/>
    </location>
</feature>
<feature type="compositionally biased region" description="Basic residues" evidence="1">
    <location>
        <begin position="147"/>
        <end position="166"/>
    </location>
</feature>
<feature type="region of interest" description="Disordered" evidence="1">
    <location>
        <begin position="434"/>
        <end position="524"/>
    </location>
</feature>
<evidence type="ECO:0000313" key="3">
    <source>
        <dbReference type="Proteomes" id="UP000800041"/>
    </source>
</evidence>
<dbReference type="EMBL" id="ML977177">
    <property type="protein sequence ID" value="KAF1983129.1"/>
    <property type="molecule type" value="Genomic_DNA"/>
</dbReference>
<dbReference type="OrthoDB" id="5428925at2759"/>
<keyword evidence="3" id="KW-1185">Reference proteome</keyword>
<feature type="compositionally biased region" description="Basic and acidic residues" evidence="1">
    <location>
        <begin position="377"/>
        <end position="390"/>
    </location>
</feature>
<reference evidence="2" key="1">
    <citation type="journal article" date="2020" name="Stud. Mycol.">
        <title>101 Dothideomycetes genomes: a test case for predicting lifestyles and emergence of pathogens.</title>
        <authorList>
            <person name="Haridas S."/>
            <person name="Albert R."/>
            <person name="Binder M."/>
            <person name="Bloem J."/>
            <person name="Labutti K."/>
            <person name="Salamov A."/>
            <person name="Andreopoulos B."/>
            <person name="Baker S."/>
            <person name="Barry K."/>
            <person name="Bills G."/>
            <person name="Bluhm B."/>
            <person name="Cannon C."/>
            <person name="Castanera R."/>
            <person name="Culley D."/>
            <person name="Daum C."/>
            <person name="Ezra D."/>
            <person name="Gonzalez J."/>
            <person name="Henrissat B."/>
            <person name="Kuo A."/>
            <person name="Liang C."/>
            <person name="Lipzen A."/>
            <person name="Lutzoni F."/>
            <person name="Magnuson J."/>
            <person name="Mondo S."/>
            <person name="Nolan M."/>
            <person name="Ohm R."/>
            <person name="Pangilinan J."/>
            <person name="Park H.-J."/>
            <person name="Ramirez L."/>
            <person name="Alfaro M."/>
            <person name="Sun H."/>
            <person name="Tritt A."/>
            <person name="Yoshinaga Y."/>
            <person name="Zwiers L.-H."/>
            <person name="Turgeon B."/>
            <person name="Goodwin S."/>
            <person name="Spatafora J."/>
            <person name="Crous P."/>
            <person name="Grigoriev I."/>
        </authorList>
    </citation>
    <scope>NUCLEOTIDE SEQUENCE</scope>
    <source>
        <strain evidence="2">CBS 113979</strain>
    </source>
</reference>
<dbReference type="Proteomes" id="UP000800041">
    <property type="component" value="Unassembled WGS sequence"/>
</dbReference>
<feature type="region of interest" description="Disordered" evidence="1">
    <location>
        <begin position="1"/>
        <end position="198"/>
    </location>
</feature>
<name>A0A6G1GQV0_9PEZI</name>
<dbReference type="AlphaFoldDB" id="A0A6G1GQV0"/>
<accession>A0A6G1GQV0</accession>
<sequence>MVVQQDRQDEANQGPPPFSSRKGPPSQLQSNARASWVKAAAIRRGDLKISAPIPWEDDDASKKPSTDHIRDDRNHSRSKLDEPTMLPQERPSTAASSVHPLDERTSRQKRSMQASRERNMPQHTPRVSTATFDSPKSTPSKVDSSAMRRRKSVALKSVIRKMFGKKAKGEDRPEPETTLHSNASHHAYHRSDPAHMHDPSILYEHDEPAEHQVSSHQRMLSMPAQELKAKSSMGSHLPFPMNVNAPEVASPASHHYLSFETSPVVHRRRATLPSVVLSPGDIAALNAMWSEPGVARMSSYREQFGLVTPEPDIGVALSSGDRYRRRSRSADALQDMIRAESGTDNLRRRSEEIAQWTTYNSPSQPVPESNSEVSLVVDEKEGEQEREAHDSTIAPGNEYMNRSVSPEEAEEPIAYDEPTVMTERRLSQLETSMRTLEQSVQKLSGRSNRQTLVLENPPKQGRRSRPSKSSVDLRRDSPSSSDSGIARSKSHRSRHPSSFTFHPEGGSHYSSQAQPPFLLSSSTDGARDFHLTRSELQHNEYSPGDSGLTGSTGIPISTPQGSAMSSPNVYDQLAPLYTALRHERSVRKNLETQVTQLQHDLHELVNFLRYTHPVASAQALQFAYPTLSPDQLPGSGGDGGSEAMERRLEDKRIEQSLRQGAMMHTSRFSGLDTDTTTDDAESEGEIGPDGEMWKTPRENITPQTSGGYSVPHSRERVF</sequence>
<protein>
    <submittedName>
        <fullName evidence="2">Uncharacterized protein</fullName>
    </submittedName>
</protein>
<feature type="compositionally biased region" description="Basic and acidic residues" evidence="1">
    <location>
        <begin position="167"/>
        <end position="177"/>
    </location>
</feature>
<feature type="compositionally biased region" description="Polar residues" evidence="1">
    <location>
        <begin position="698"/>
        <end position="707"/>
    </location>
</feature>
<feature type="compositionally biased region" description="Low complexity" evidence="1">
    <location>
        <begin position="478"/>
        <end position="487"/>
    </location>
</feature>
<proteinExistence type="predicted"/>
<feature type="compositionally biased region" description="Basic and acidic residues" evidence="1">
    <location>
        <begin position="60"/>
        <end position="82"/>
    </location>
</feature>